<dbReference type="Gene3D" id="2.40.50.40">
    <property type="match status" value="1"/>
</dbReference>
<keyword evidence="6" id="KW-1185">Reference proteome</keyword>
<name>A0A9P5CC82_9HYPO</name>
<feature type="region of interest" description="Disordered" evidence="2">
    <location>
        <begin position="181"/>
        <end position="220"/>
    </location>
</feature>
<evidence type="ECO:0000259" key="4">
    <source>
        <dbReference type="PROSITE" id="PS50013"/>
    </source>
</evidence>
<dbReference type="AlphaFoldDB" id="A0A9P5CC82"/>
<reference evidence="5 6" key="1">
    <citation type="submission" date="2018-06" db="EMBL/GenBank/DDBJ databases">
        <title>Genome analysis of cellulolytic fungus Trichoderma lentiforme CFAM-422.</title>
        <authorList>
            <person name="Steindorff A.S."/>
            <person name="Formighieri E.F."/>
            <person name="Midorikawa G.E.O."/>
            <person name="Tamietti M.S."/>
            <person name="Ramos E.Z."/>
            <person name="Silva A.S."/>
            <person name="Bon E.P.S."/>
            <person name="Mendes T.D."/>
            <person name="Damaso M.C.T."/>
            <person name="Favaro L.C.L."/>
        </authorList>
    </citation>
    <scope>NUCLEOTIDE SEQUENCE [LARGE SCALE GENOMIC DNA]</scope>
    <source>
        <strain evidence="5 6">CFAM-422</strain>
    </source>
</reference>
<dbReference type="InterPro" id="IPR016197">
    <property type="entry name" value="Chromo-like_dom_sf"/>
</dbReference>
<dbReference type="SUPFAM" id="SSF54160">
    <property type="entry name" value="Chromo domain-like"/>
    <property type="match status" value="1"/>
</dbReference>
<dbReference type="Proteomes" id="UP000801864">
    <property type="component" value="Unassembled WGS sequence"/>
</dbReference>
<evidence type="ECO:0000313" key="6">
    <source>
        <dbReference type="Proteomes" id="UP000801864"/>
    </source>
</evidence>
<gene>
    <name evidence="5" type="ORF">CFAM422_008767</name>
</gene>
<evidence type="ECO:0000256" key="2">
    <source>
        <dbReference type="SAM" id="MobiDB-lite"/>
    </source>
</evidence>
<dbReference type="InterPro" id="IPR000953">
    <property type="entry name" value="Chromo/chromo_shadow_dom"/>
</dbReference>
<dbReference type="GO" id="GO:0006338">
    <property type="term" value="P:chromatin remodeling"/>
    <property type="evidence" value="ECO:0007669"/>
    <property type="project" value="UniProtKB-ARBA"/>
</dbReference>
<comment type="subunit">
    <text evidence="1">Component of the NuA4 histone acetyltransferase complex.</text>
</comment>
<comment type="caution">
    <text evidence="5">The sequence shown here is derived from an EMBL/GenBank/DDBJ whole genome shotgun (WGS) entry which is preliminary data.</text>
</comment>
<protein>
    <recommendedName>
        <fullName evidence="4">Chromo domain-containing protein</fullName>
    </recommendedName>
</protein>
<dbReference type="PROSITE" id="PS50013">
    <property type="entry name" value="CHROMO_2"/>
    <property type="match status" value="1"/>
</dbReference>
<feature type="signal peptide" evidence="3">
    <location>
        <begin position="1"/>
        <end position="21"/>
    </location>
</feature>
<sequence length="243" mass="27500">MLLSTLRIGGVIALVSSLVHGSEILGPSSNCTTLDFSLLDSAPYPPHDIDIAQDHAFESYNLLGNDSWIITDRNGAHPPQWVHMSRANTIWGEDYESKRKIRRASGPDQLQLGWGFSQSNRCPYPSSEGQTHHCLSVFRLEKSLQWKNYDDADNTWEIIKNLKGAKDLAAEFHRSLNLKRSTKKDQTRNPAYRQRKKAEPRNQSDQAALFQPDERPPLPHAQPIQLFQIGDTPRNGTTYTLVP</sequence>
<evidence type="ECO:0000256" key="1">
    <source>
        <dbReference type="ARBA" id="ARBA00011353"/>
    </source>
</evidence>
<organism evidence="5 6">
    <name type="scientific">Trichoderma lentiforme</name>
    <dbReference type="NCBI Taxonomy" id="1567552"/>
    <lineage>
        <taxon>Eukaryota</taxon>
        <taxon>Fungi</taxon>
        <taxon>Dikarya</taxon>
        <taxon>Ascomycota</taxon>
        <taxon>Pezizomycotina</taxon>
        <taxon>Sordariomycetes</taxon>
        <taxon>Hypocreomycetidae</taxon>
        <taxon>Hypocreales</taxon>
        <taxon>Hypocreaceae</taxon>
        <taxon>Trichoderma</taxon>
    </lineage>
</organism>
<dbReference type="EMBL" id="QLNT01000016">
    <property type="protein sequence ID" value="KAF3066909.1"/>
    <property type="molecule type" value="Genomic_DNA"/>
</dbReference>
<evidence type="ECO:0000256" key="3">
    <source>
        <dbReference type="SAM" id="SignalP"/>
    </source>
</evidence>
<feature type="domain" description="Chromo" evidence="4">
    <location>
        <begin position="139"/>
        <end position="184"/>
    </location>
</feature>
<feature type="chain" id="PRO_5040419806" description="Chromo domain-containing protein" evidence="3">
    <location>
        <begin position="22"/>
        <end position="243"/>
    </location>
</feature>
<proteinExistence type="predicted"/>
<keyword evidence="3" id="KW-0732">Signal</keyword>
<accession>A0A9P5CC82</accession>
<evidence type="ECO:0000313" key="5">
    <source>
        <dbReference type="EMBL" id="KAF3066909.1"/>
    </source>
</evidence>
<dbReference type="CDD" id="cd00024">
    <property type="entry name" value="CD_CSD"/>
    <property type="match status" value="1"/>
</dbReference>